<feature type="compositionally biased region" description="Polar residues" evidence="1">
    <location>
        <begin position="238"/>
        <end position="256"/>
    </location>
</feature>
<evidence type="ECO:0000313" key="3">
    <source>
        <dbReference type="Proteomes" id="UP000796880"/>
    </source>
</evidence>
<feature type="region of interest" description="Disordered" evidence="1">
    <location>
        <begin position="35"/>
        <end position="57"/>
    </location>
</feature>
<dbReference type="EMBL" id="VOIH02000011">
    <property type="protein sequence ID" value="KAF3432859.1"/>
    <property type="molecule type" value="Genomic_DNA"/>
</dbReference>
<dbReference type="Proteomes" id="UP000796880">
    <property type="component" value="Unassembled WGS sequence"/>
</dbReference>
<accession>A0A8K0DRK5</accession>
<feature type="region of interest" description="Disordered" evidence="1">
    <location>
        <begin position="225"/>
        <end position="258"/>
    </location>
</feature>
<dbReference type="PANTHER" id="PTHR31871:SF9">
    <property type="entry name" value="HELICASE WITH ZINC FINGER PROTEIN"/>
    <property type="match status" value="1"/>
</dbReference>
<dbReference type="AlphaFoldDB" id="A0A8K0DRK5"/>
<dbReference type="OrthoDB" id="1620396at2759"/>
<proteinExistence type="predicted"/>
<name>A0A8K0DRK5_9ROSA</name>
<reference evidence="2" key="1">
    <citation type="submission" date="2020-03" db="EMBL/GenBank/DDBJ databases">
        <title>A high-quality chromosome-level genome assembly of a woody plant with both climbing and erect habits, Rhamnella rubrinervis.</title>
        <authorList>
            <person name="Lu Z."/>
            <person name="Yang Y."/>
            <person name="Zhu X."/>
            <person name="Sun Y."/>
        </authorList>
    </citation>
    <scope>NUCLEOTIDE SEQUENCE</scope>
    <source>
        <strain evidence="2">BYM</strain>
        <tissue evidence="2">Leaf</tissue>
    </source>
</reference>
<protein>
    <submittedName>
        <fullName evidence="2">Uncharacterized protein</fullName>
    </submittedName>
</protein>
<keyword evidence="3" id="KW-1185">Reference proteome</keyword>
<dbReference type="InterPro" id="IPR006476">
    <property type="entry name" value="CHP01589_pln"/>
</dbReference>
<gene>
    <name evidence="2" type="ORF">FNV43_RR23961</name>
</gene>
<evidence type="ECO:0000313" key="2">
    <source>
        <dbReference type="EMBL" id="KAF3432859.1"/>
    </source>
</evidence>
<dbReference type="NCBIfam" id="TIGR01589">
    <property type="entry name" value="A_thal_3526"/>
    <property type="match status" value="1"/>
</dbReference>
<dbReference type="Pfam" id="PF09713">
    <property type="entry name" value="A_thal_3526"/>
    <property type="match status" value="1"/>
</dbReference>
<sequence length="364" mass="41015">MNVCACMRAYCASGDFVFVFLQSFSIPNIPCELSKFKDPQGPDNQPRSSSSRRDKQNNTVRLPPVANFSSATISFRLNVVKNLIERCMQLYMTRNQVIDTLFEIARIERSFTEIVWQRLERDNRDFFEAYYVRLRVIEQVNTFNHLLQLQNHMTKPCPSGLQVEQSPPGLPTGNPGDLLEMQMNSWNDARAVRNENVATNSQYLHLPSDMSGSLDSAYKSHFERIPQSQKSGWDGEPKSSSGVLTSNPTAHLSNLPGNPAIQQRPIIFPVDPGYLHDMQMNSWIARRMVQNENAASNSQYLLFPSDMSRGFYSASKSQLERNTQSLMLGLDGDPKGSAGVLTPYPTADRFNLPGYKASLISVND</sequence>
<evidence type="ECO:0000256" key="1">
    <source>
        <dbReference type="SAM" id="MobiDB-lite"/>
    </source>
</evidence>
<comment type="caution">
    <text evidence="2">The sequence shown here is derived from an EMBL/GenBank/DDBJ whole genome shotgun (WGS) entry which is preliminary data.</text>
</comment>
<dbReference type="PANTHER" id="PTHR31871">
    <property type="entry name" value="OS02G0137100 PROTEIN"/>
    <property type="match status" value="1"/>
</dbReference>
<organism evidence="2 3">
    <name type="scientific">Rhamnella rubrinervis</name>
    <dbReference type="NCBI Taxonomy" id="2594499"/>
    <lineage>
        <taxon>Eukaryota</taxon>
        <taxon>Viridiplantae</taxon>
        <taxon>Streptophyta</taxon>
        <taxon>Embryophyta</taxon>
        <taxon>Tracheophyta</taxon>
        <taxon>Spermatophyta</taxon>
        <taxon>Magnoliopsida</taxon>
        <taxon>eudicotyledons</taxon>
        <taxon>Gunneridae</taxon>
        <taxon>Pentapetalae</taxon>
        <taxon>rosids</taxon>
        <taxon>fabids</taxon>
        <taxon>Rosales</taxon>
        <taxon>Rhamnaceae</taxon>
        <taxon>rhamnoid group</taxon>
        <taxon>Rhamneae</taxon>
        <taxon>Rhamnella</taxon>
    </lineage>
</organism>